<feature type="compositionally biased region" description="Basic and acidic residues" evidence="1">
    <location>
        <begin position="167"/>
        <end position="190"/>
    </location>
</feature>
<dbReference type="Proteomes" id="UP000679388">
    <property type="component" value="Chromosome"/>
</dbReference>
<feature type="region of interest" description="Disordered" evidence="1">
    <location>
        <begin position="167"/>
        <end position="199"/>
    </location>
</feature>
<dbReference type="EMBL" id="CP059558">
    <property type="protein sequence ID" value="QUY37789.1"/>
    <property type="molecule type" value="Genomic_DNA"/>
</dbReference>
<accession>A0AAX1MLE3</accession>
<dbReference type="AlphaFoldDB" id="A0AAX1MLE3"/>
<keyword evidence="2" id="KW-0812">Transmembrane</keyword>
<dbReference type="GeneID" id="70092138"/>
<proteinExistence type="predicted"/>
<feature type="transmembrane region" description="Helical" evidence="2">
    <location>
        <begin position="73"/>
        <end position="95"/>
    </location>
</feature>
<protein>
    <submittedName>
        <fullName evidence="3">Uncharacterized protein</fullName>
    </submittedName>
</protein>
<evidence type="ECO:0000256" key="1">
    <source>
        <dbReference type="SAM" id="MobiDB-lite"/>
    </source>
</evidence>
<name>A0AAX1MLE3_ACIJU</name>
<reference evidence="3" key="1">
    <citation type="submission" date="2020-07" db="EMBL/GenBank/DDBJ databases">
        <title>Acinetobacter junii strain YR7 chromosome and plasmid pNDM-YR7.</title>
        <authorList>
            <person name="Tang B."/>
        </authorList>
    </citation>
    <scope>NUCLEOTIDE SEQUENCE</scope>
    <source>
        <strain evidence="3">YR7</strain>
    </source>
</reference>
<feature type="transmembrane region" description="Helical" evidence="2">
    <location>
        <begin position="131"/>
        <end position="152"/>
    </location>
</feature>
<keyword evidence="2" id="KW-1133">Transmembrane helix</keyword>
<gene>
    <name evidence="3" type="ORF">H2677_06420</name>
</gene>
<evidence type="ECO:0000313" key="4">
    <source>
        <dbReference type="Proteomes" id="UP000679388"/>
    </source>
</evidence>
<evidence type="ECO:0000256" key="2">
    <source>
        <dbReference type="SAM" id="Phobius"/>
    </source>
</evidence>
<keyword evidence="2" id="KW-0472">Membrane</keyword>
<dbReference type="RefSeq" id="WP_212639411.1">
    <property type="nucleotide sequence ID" value="NZ_CP059558.1"/>
</dbReference>
<sequence length="199" mass="23646">MLVIIGTQGPLPFFTILSNVYTTFILLVFSCYFCFVFYKKIGINDEFQVFFFSKFFQIEFESSKKYPLLEKPIIKEIIVSLIFVGCFFLALYHFVAFENITLQDDSHRGALIQLSYNFKIGVLIWESCLNLLLIFPIFYFLFLIIYLINYFVRGLGSGKIILTQKTEDRRQKTEDRRQKTEDRRQKTEAKPKRRGKRKN</sequence>
<feature type="transmembrane region" description="Helical" evidence="2">
    <location>
        <begin position="20"/>
        <end position="38"/>
    </location>
</feature>
<organism evidence="3 4">
    <name type="scientific">Acinetobacter junii</name>
    <dbReference type="NCBI Taxonomy" id="40215"/>
    <lineage>
        <taxon>Bacteria</taxon>
        <taxon>Pseudomonadati</taxon>
        <taxon>Pseudomonadota</taxon>
        <taxon>Gammaproteobacteria</taxon>
        <taxon>Moraxellales</taxon>
        <taxon>Moraxellaceae</taxon>
        <taxon>Acinetobacter</taxon>
    </lineage>
</organism>
<evidence type="ECO:0000313" key="3">
    <source>
        <dbReference type="EMBL" id="QUY37789.1"/>
    </source>
</evidence>